<dbReference type="Gene3D" id="3.40.50.300">
    <property type="entry name" value="P-loop containing nucleotide triphosphate hydrolases"/>
    <property type="match status" value="1"/>
</dbReference>
<keyword evidence="2" id="KW-0547">Nucleotide-binding</keyword>
<organism evidence="8 9">
    <name type="scientific">Thelephora terrestris</name>
    <dbReference type="NCBI Taxonomy" id="56493"/>
    <lineage>
        <taxon>Eukaryota</taxon>
        <taxon>Fungi</taxon>
        <taxon>Dikarya</taxon>
        <taxon>Basidiomycota</taxon>
        <taxon>Agaricomycotina</taxon>
        <taxon>Agaricomycetes</taxon>
        <taxon>Thelephorales</taxon>
        <taxon>Thelephoraceae</taxon>
        <taxon>Thelephora</taxon>
    </lineage>
</organism>
<evidence type="ECO:0000256" key="6">
    <source>
        <dbReference type="SAM" id="MobiDB-lite"/>
    </source>
</evidence>
<evidence type="ECO:0000256" key="5">
    <source>
        <dbReference type="ARBA" id="ARBA00023242"/>
    </source>
</evidence>
<reference evidence="8" key="2">
    <citation type="submission" date="2020-11" db="EMBL/GenBank/DDBJ databases">
        <authorList>
            <consortium name="DOE Joint Genome Institute"/>
            <person name="Kuo A."/>
            <person name="Miyauchi S."/>
            <person name="Kiss E."/>
            <person name="Drula E."/>
            <person name="Kohler A."/>
            <person name="Sanchez-Garcia M."/>
            <person name="Andreopoulos B."/>
            <person name="Barry K.W."/>
            <person name="Bonito G."/>
            <person name="Buee M."/>
            <person name="Carver A."/>
            <person name="Chen C."/>
            <person name="Cichocki N."/>
            <person name="Clum A."/>
            <person name="Culley D."/>
            <person name="Crous P.W."/>
            <person name="Fauchery L."/>
            <person name="Girlanda M."/>
            <person name="Hayes R."/>
            <person name="Keri Z."/>
            <person name="Labutti K."/>
            <person name="Lipzen A."/>
            <person name="Lombard V."/>
            <person name="Magnuson J."/>
            <person name="Maillard F."/>
            <person name="Morin E."/>
            <person name="Murat C."/>
            <person name="Nolan M."/>
            <person name="Ohm R."/>
            <person name="Pangilinan J."/>
            <person name="Pereira M."/>
            <person name="Perotto S."/>
            <person name="Peter M."/>
            <person name="Riley R."/>
            <person name="Sitrit Y."/>
            <person name="Stielow B."/>
            <person name="Szollosi G."/>
            <person name="Zifcakova L."/>
            <person name="Stursova M."/>
            <person name="Spatafora J.W."/>
            <person name="Tedersoo L."/>
            <person name="Vaario L.-M."/>
            <person name="Yamada A."/>
            <person name="Yan M."/>
            <person name="Wang P."/>
            <person name="Xu J."/>
            <person name="Bruns T."/>
            <person name="Baldrian P."/>
            <person name="Vilgalys R."/>
            <person name="Henrissat B."/>
            <person name="Grigoriev I.V."/>
            <person name="Hibbett D."/>
            <person name="Nagy L.G."/>
            <person name="Martin F.M."/>
        </authorList>
    </citation>
    <scope>NUCLEOTIDE SEQUENCE</scope>
    <source>
        <strain evidence="8">UH-Tt-Lm1</strain>
    </source>
</reference>
<dbReference type="GO" id="GO:0005730">
    <property type="term" value="C:nucleolus"/>
    <property type="evidence" value="ECO:0007669"/>
    <property type="project" value="TreeGrafter"/>
</dbReference>
<dbReference type="OrthoDB" id="444945at2759"/>
<evidence type="ECO:0000313" key="9">
    <source>
        <dbReference type="Proteomes" id="UP000736335"/>
    </source>
</evidence>
<feature type="region of interest" description="Disordered" evidence="6">
    <location>
        <begin position="445"/>
        <end position="476"/>
    </location>
</feature>
<keyword evidence="3" id="KW-0175">Coiled coil</keyword>
<keyword evidence="9" id="KW-1185">Reference proteome</keyword>
<gene>
    <name evidence="8" type="ORF">BJ322DRAFT_1076276</name>
</gene>
<dbReference type="GO" id="GO:0016787">
    <property type="term" value="F:hydrolase activity"/>
    <property type="evidence" value="ECO:0007669"/>
    <property type="project" value="UniProtKB-KW"/>
</dbReference>
<dbReference type="Proteomes" id="UP000736335">
    <property type="component" value="Unassembled WGS sequence"/>
</dbReference>
<feature type="region of interest" description="Disordered" evidence="6">
    <location>
        <begin position="528"/>
        <end position="548"/>
    </location>
</feature>
<proteinExistence type="predicted"/>
<keyword evidence="4" id="KW-0342">GTP-binding</keyword>
<dbReference type="InterPro" id="IPR006073">
    <property type="entry name" value="GTP-bd"/>
</dbReference>
<keyword evidence="8" id="KW-0378">Hydrolase</keyword>
<name>A0A9P6HAC4_9AGAM</name>
<dbReference type="PANTHER" id="PTHR11089">
    <property type="entry name" value="GTP-BINDING PROTEIN-RELATED"/>
    <property type="match status" value="1"/>
</dbReference>
<keyword evidence="5" id="KW-0539">Nucleus</keyword>
<dbReference type="SUPFAM" id="SSF52540">
    <property type="entry name" value="P-loop containing nucleoside triphosphate hydrolases"/>
    <property type="match status" value="1"/>
</dbReference>
<sequence>MGRNKTKKHDVPVKSKLKKDPGVPRLPNLAAKVRRMENRKTKRSLSAAYPDHDAEMASEPTISSLAELAEAFAPVEDEIDPSSSADIRQKTKEQTKRHYIRMLHRVIDESDIILLVLDARDPEGCRSRLVEEEVRRRESEGKKLVFVLNKVDLVPKDNAQAWLRYLRHSTPTLPFRSASSHQRTNLSSTTAPALVRLLKAYKPSSSQSVTVGVVGYPNVGKSSLINSLKRAKVCSVAAQPGHTKDLQTIQLERGIKIVDSPGVVFDDDDFDYDGKSKKKNTVLLRNAIKVEDVEDPIALVEQILSRTDHELLKKIYNLPQVEKTLEFLTMMALTTGRLLKGGTPDILAAARQILTDWNHEKIPYMSTPPTTHISSIPSTVLSGGDRIVAPGAENVGQAQIVTELSKPFTLGGLFGDADQSAFDTEMGNTEDSTMRTEDDVRDQDVVPMNDEEPGMLTGSRKRAHSPSVMSMNEPLPSNMSARQRKLMEQDSGLLIGGKRRRTLDLEDVSGPIQEINPLNRKVLKKQAKRDKKAMNRLPGKFSGMDIDS</sequence>
<dbReference type="Gene3D" id="1.10.1580.10">
    <property type="match status" value="1"/>
</dbReference>
<evidence type="ECO:0000256" key="4">
    <source>
        <dbReference type="ARBA" id="ARBA00023134"/>
    </source>
</evidence>
<dbReference type="InterPro" id="IPR023179">
    <property type="entry name" value="GTP-bd_ortho_bundle_sf"/>
</dbReference>
<dbReference type="PROSITE" id="PS51721">
    <property type="entry name" value="G_CP"/>
    <property type="match status" value="1"/>
</dbReference>
<feature type="compositionally biased region" description="Basic and acidic residues" evidence="6">
    <location>
        <begin position="9"/>
        <end position="22"/>
    </location>
</feature>
<dbReference type="AlphaFoldDB" id="A0A9P6HAC4"/>
<dbReference type="FunFam" id="1.10.1580.10:FF:000002">
    <property type="entry name" value="Guanine nucleotide-binding protein-like 3 (nucleolar)-like"/>
    <property type="match status" value="1"/>
</dbReference>
<evidence type="ECO:0000256" key="3">
    <source>
        <dbReference type="ARBA" id="ARBA00023054"/>
    </source>
</evidence>
<feature type="domain" description="CP-type G" evidence="7">
    <location>
        <begin position="96"/>
        <end position="266"/>
    </location>
</feature>
<evidence type="ECO:0000256" key="2">
    <source>
        <dbReference type="ARBA" id="ARBA00022741"/>
    </source>
</evidence>
<dbReference type="GO" id="GO:0005525">
    <property type="term" value="F:GTP binding"/>
    <property type="evidence" value="ECO:0007669"/>
    <property type="project" value="UniProtKB-KW"/>
</dbReference>
<evidence type="ECO:0000313" key="8">
    <source>
        <dbReference type="EMBL" id="KAF9782482.1"/>
    </source>
</evidence>
<feature type="compositionally biased region" description="Polar residues" evidence="6">
    <location>
        <begin position="467"/>
        <end position="476"/>
    </location>
</feature>
<comment type="subcellular location">
    <subcellularLocation>
        <location evidence="1">Nucleus</location>
    </subcellularLocation>
</comment>
<dbReference type="PANTHER" id="PTHR11089:SF30">
    <property type="entry name" value="GUANINE NUCLEOTIDE-BINDING PROTEIN-LIKE 3 HOMOLOG"/>
    <property type="match status" value="1"/>
</dbReference>
<protein>
    <submittedName>
        <fullName evidence="8">P-loop containing nucleoside triphosphate hydrolase protein</fullName>
    </submittedName>
</protein>
<dbReference type="InterPro" id="IPR050755">
    <property type="entry name" value="TRAFAC_YlqF/YawG_RiboMat"/>
</dbReference>
<dbReference type="EMBL" id="WIUZ02000012">
    <property type="protein sequence ID" value="KAF9782482.1"/>
    <property type="molecule type" value="Genomic_DNA"/>
</dbReference>
<accession>A0A9P6HAC4</accession>
<reference evidence="8" key="1">
    <citation type="journal article" date="2020" name="Nat. Commun.">
        <title>Large-scale genome sequencing of mycorrhizal fungi provides insights into the early evolution of symbiotic traits.</title>
        <authorList>
            <person name="Miyauchi S."/>
            <person name="Kiss E."/>
            <person name="Kuo A."/>
            <person name="Drula E."/>
            <person name="Kohler A."/>
            <person name="Sanchez-Garcia M."/>
            <person name="Morin E."/>
            <person name="Andreopoulos B."/>
            <person name="Barry K.W."/>
            <person name="Bonito G."/>
            <person name="Buee M."/>
            <person name="Carver A."/>
            <person name="Chen C."/>
            <person name="Cichocki N."/>
            <person name="Clum A."/>
            <person name="Culley D."/>
            <person name="Crous P.W."/>
            <person name="Fauchery L."/>
            <person name="Girlanda M."/>
            <person name="Hayes R.D."/>
            <person name="Keri Z."/>
            <person name="LaButti K."/>
            <person name="Lipzen A."/>
            <person name="Lombard V."/>
            <person name="Magnuson J."/>
            <person name="Maillard F."/>
            <person name="Murat C."/>
            <person name="Nolan M."/>
            <person name="Ohm R.A."/>
            <person name="Pangilinan J."/>
            <person name="Pereira M.F."/>
            <person name="Perotto S."/>
            <person name="Peter M."/>
            <person name="Pfister S."/>
            <person name="Riley R."/>
            <person name="Sitrit Y."/>
            <person name="Stielow J.B."/>
            <person name="Szollosi G."/>
            <person name="Zifcakova L."/>
            <person name="Stursova M."/>
            <person name="Spatafora J.W."/>
            <person name="Tedersoo L."/>
            <person name="Vaario L.M."/>
            <person name="Yamada A."/>
            <person name="Yan M."/>
            <person name="Wang P."/>
            <person name="Xu J."/>
            <person name="Bruns T."/>
            <person name="Baldrian P."/>
            <person name="Vilgalys R."/>
            <person name="Dunand C."/>
            <person name="Henrissat B."/>
            <person name="Grigoriev I.V."/>
            <person name="Hibbett D."/>
            <person name="Nagy L.G."/>
            <person name="Martin F.M."/>
        </authorList>
    </citation>
    <scope>NUCLEOTIDE SEQUENCE</scope>
    <source>
        <strain evidence="8">UH-Tt-Lm1</strain>
    </source>
</reference>
<comment type="caution">
    <text evidence="8">The sequence shown here is derived from an EMBL/GenBank/DDBJ whole genome shotgun (WGS) entry which is preliminary data.</text>
</comment>
<evidence type="ECO:0000256" key="1">
    <source>
        <dbReference type="ARBA" id="ARBA00004123"/>
    </source>
</evidence>
<feature type="region of interest" description="Disordered" evidence="6">
    <location>
        <begin position="1"/>
        <end position="57"/>
    </location>
</feature>
<dbReference type="InterPro" id="IPR027417">
    <property type="entry name" value="P-loop_NTPase"/>
</dbReference>
<evidence type="ECO:0000259" key="7">
    <source>
        <dbReference type="PROSITE" id="PS51721"/>
    </source>
</evidence>
<dbReference type="InterPro" id="IPR030378">
    <property type="entry name" value="G_CP_dom"/>
</dbReference>
<dbReference type="Pfam" id="PF01926">
    <property type="entry name" value="MMR_HSR1"/>
    <property type="match status" value="1"/>
</dbReference>